<keyword evidence="2" id="KW-1185">Reference proteome</keyword>
<organism evidence="1 2">
    <name type="scientific">Microbulbifer okhotskensis</name>
    <dbReference type="NCBI Taxonomy" id="2926617"/>
    <lineage>
        <taxon>Bacteria</taxon>
        <taxon>Pseudomonadati</taxon>
        <taxon>Pseudomonadota</taxon>
        <taxon>Gammaproteobacteria</taxon>
        <taxon>Cellvibrionales</taxon>
        <taxon>Microbulbiferaceae</taxon>
        <taxon>Microbulbifer</taxon>
    </lineage>
</organism>
<gene>
    <name evidence="1" type="ORF">MO867_21670</name>
</gene>
<dbReference type="EMBL" id="JALBWM010000246">
    <property type="protein sequence ID" value="MCO1336940.1"/>
    <property type="molecule type" value="Genomic_DNA"/>
</dbReference>
<dbReference type="AlphaFoldDB" id="A0A9X2ESF6"/>
<comment type="caution">
    <text evidence="1">The sequence shown here is derived from an EMBL/GenBank/DDBJ whole genome shotgun (WGS) entry which is preliminary data.</text>
</comment>
<dbReference type="Proteomes" id="UP001139028">
    <property type="component" value="Unassembled WGS sequence"/>
</dbReference>
<feature type="non-terminal residue" evidence="1">
    <location>
        <position position="113"/>
    </location>
</feature>
<dbReference type="RefSeq" id="WP_252473026.1">
    <property type="nucleotide sequence ID" value="NZ_JALBWM010000246.1"/>
</dbReference>
<protein>
    <submittedName>
        <fullName evidence="1">Uncharacterized protein</fullName>
    </submittedName>
</protein>
<evidence type="ECO:0000313" key="1">
    <source>
        <dbReference type="EMBL" id="MCO1336940.1"/>
    </source>
</evidence>
<evidence type="ECO:0000313" key="2">
    <source>
        <dbReference type="Proteomes" id="UP001139028"/>
    </source>
</evidence>
<accession>A0A9X2ESF6</accession>
<name>A0A9X2ESF6_9GAMM</name>
<reference evidence="1" key="1">
    <citation type="journal article" date="2022" name="Arch. Microbiol.">
        <title>Microbulbifer okhotskensis sp. nov., isolated from a deep bottom sediment of the Okhotsk Sea.</title>
        <authorList>
            <person name="Romanenko L."/>
            <person name="Kurilenko V."/>
            <person name="Otstavnykh N."/>
            <person name="Velansky P."/>
            <person name="Isaeva M."/>
            <person name="Mikhailov V."/>
        </authorList>
    </citation>
    <scope>NUCLEOTIDE SEQUENCE</scope>
    <source>
        <strain evidence="1">OS29</strain>
    </source>
</reference>
<sequence>MLLPLRLGLWCNEPLVVESVVPGGQKIEFLTALAGLGFPVVVKAFGHIVDSVDQVWAEPLNFRAEFIRGNPISRQACAAFQLDAIWSSASLYWFITTLRTVSCSYSPIVTVLL</sequence>
<proteinExistence type="predicted"/>